<dbReference type="Gene3D" id="3.15.10.40">
    <property type="entry name" value="Uncharacterised protein PF07273, DUF1439"/>
    <property type="match status" value="1"/>
</dbReference>
<evidence type="ECO:0000313" key="3">
    <source>
        <dbReference type="Proteomes" id="UP000583752"/>
    </source>
</evidence>
<proteinExistence type="predicted"/>
<keyword evidence="1" id="KW-0732">Signal</keyword>
<dbReference type="InterPro" id="IPR010835">
    <property type="entry name" value="DUF1439"/>
</dbReference>
<reference evidence="2 3" key="1">
    <citation type="submission" date="2020-04" db="EMBL/GenBank/DDBJ databases">
        <title>Massilia sp. RP-1-19 isolated from soil.</title>
        <authorList>
            <person name="Dahal R.H."/>
        </authorList>
    </citation>
    <scope>NUCLEOTIDE SEQUENCE [LARGE SCALE GENOMIC DNA]</scope>
    <source>
        <strain evidence="2 3">RP-1-19</strain>
    </source>
</reference>
<protein>
    <submittedName>
        <fullName evidence="2">DUF1439 domain-containing protein</fullName>
    </submittedName>
</protein>
<feature type="signal peptide" evidence="1">
    <location>
        <begin position="1"/>
        <end position="22"/>
    </location>
</feature>
<organism evidence="2 3">
    <name type="scientific">Massilia polaris</name>
    <dbReference type="NCBI Taxonomy" id="2728846"/>
    <lineage>
        <taxon>Bacteria</taxon>
        <taxon>Pseudomonadati</taxon>
        <taxon>Pseudomonadota</taxon>
        <taxon>Betaproteobacteria</taxon>
        <taxon>Burkholderiales</taxon>
        <taxon>Oxalobacteraceae</taxon>
        <taxon>Telluria group</taxon>
        <taxon>Massilia</taxon>
    </lineage>
</organism>
<keyword evidence="3" id="KW-1185">Reference proteome</keyword>
<dbReference type="RefSeq" id="WP_169464363.1">
    <property type="nucleotide sequence ID" value="NZ_JABBGG010000002.1"/>
</dbReference>
<comment type="caution">
    <text evidence="2">The sequence shown here is derived from an EMBL/GenBank/DDBJ whole genome shotgun (WGS) entry which is preliminary data.</text>
</comment>
<gene>
    <name evidence="2" type="ORF">HHL21_06220</name>
</gene>
<dbReference type="Proteomes" id="UP000583752">
    <property type="component" value="Unassembled WGS sequence"/>
</dbReference>
<dbReference type="Pfam" id="PF07273">
    <property type="entry name" value="DUF1439"/>
    <property type="match status" value="1"/>
</dbReference>
<dbReference type="EMBL" id="JABBGG010000002">
    <property type="protein sequence ID" value="NML60688.1"/>
    <property type="molecule type" value="Genomic_DNA"/>
</dbReference>
<evidence type="ECO:0000313" key="2">
    <source>
        <dbReference type="EMBL" id="NML60688.1"/>
    </source>
</evidence>
<name>A0A848HQ19_9BURK</name>
<evidence type="ECO:0000256" key="1">
    <source>
        <dbReference type="SAM" id="SignalP"/>
    </source>
</evidence>
<dbReference type="AlphaFoldDB" id="A0A848HQ19"/>
<feature type="chain" id="PRO_5032834785" evidence="1">
    <location>
        <begin position="23"/>
        <end position="186"/>
    </location>
</feature>
<sequence>MKTLNGIRLAATLLACSLLASCANVFGPRQVALPLHKLQAGMERRFPLNNRVLELFEIQLTRPQLALVPDTNRIALTMDASIAPPFLRQSWTGTMAMSGRLYVDAARGAVMMAEPRVDQFAIDGMDSSRQRQVTKVANLLVDQLVRETPVYSFRPEDLRYAGVQFVPTRITAARDALVVTLEPANR</sequence>
<dbReference type="PROSITE" id="PS51257">
    <property type="entry name" value="PROKAR_LIPOPROTEIN"/>
    <property type="match status" value="1"/>
</dbReference>
<accession>A0A848HQ19</accession>